<dbReference type="Gene3D" id="3.20.20.80">
    <property type="entry name" value="Glycosidases"/>
    <property type="match status" value="1"/>
</dbReference>
<dbReference type="EMBL" id="UINC01001018">
    <property type="protein sequence ID" value="SUZ67689.1"/>
    <property type="molecule type" value="Genomic_DNA"/>
</dbReference>
<accession>A0A381PNQ9</accession>
<evidence type="ECO:0000259" key="2">
    <source>
        <dbReference type="Pfam" id="PF02638"/>
    </source>
</evidence>
<protein>
    <recommendedName>
        <fullName evidence="2">Glycosyl hydrolase-like 10 domain-containing protein</fullName>
    </recommendedName>
</protein>
<dbReference type="AlphaFoldDB" id="A0A381PNQ9"/>
<reference evidence="3" key="1">
    <citation type="submission" date="2018-05" db="EMBL/GenBank/DDBJ databases">
        <authorList>
            <person name="Lanie J.A."/>
            <person name="Ng W.-L."/>
            <person name="Kazmierczak K.M."/>
            <person name="Andrzejewski T.M."/>
            <person name="Davidsen T.M."/>
            <person name="Wayne K.J."/>
            <person name="Tettelin H."/>
            <person name="Glass J.I."/>
            <person name="Rusch D."/>
            <person name="Podicherti R."/>
            <person name="Tsui H.-C.T."/>
            <person name="Winkler M.E."/>
        </authorList>
    </citation>
    <scope>NUCLEOTIDE SEQUENCE</scope>
</reference>
<name>A0A381PNQ9_9ZZZZ</name>
<evidence type="ECO:0000256" key="1">
    <source>
        <dbReference type="ARBA" id="ARBA00022729"/>
    </source>
</evidence>
<feature type="domain" description="Glycosyl hydrolase-like 10" evidence="2">
    <location>
        <begin position="33"/>
        <end position="327"/>
    </location>
</feature>
<dbReference type="InterPro" id="IPR052177">
    <property type="entry name" value="Divisome_Glycosyl_Hydrolase"/>
</dbReference>
<dbReference type="InterPro" id="IPR017853">
    <property type="entry name" value="GH"/>
</dbReference>
<gene>
    <name evidence="3" type="ORF">METZ01_LOCUS20543</name>
</gene>
<proteinExistence type="predicted"/>
<sequence length="390" mass="44342">MLRTKKAAVSVAFFLFCVSSGDGQPSASNLDFRAIWVVRHSMVSPEEIDRALLFAKVHHFNHVFLQVRGRGEAFYNSQFVIKSQLVTDPQFDPLKYAVEKGHILGLKVHAWINVLLAWSSPHFPESPDHIVNKFPEWMDRSSIGETTSTGDLTKSKEVAVQKYLSPSHPGVFNYLEKVADELISNYDLDGIHLDYIRYGDSDFGYNMAARINFERQHGVDPLKLLTDNGNGYVNNSNDEKQLLFNKWATFRRKALTKLVKNFSGLVLRKTPECLITAAVKPNPSVAKNRYFQEWDKWLAEGLVDYVVPMNYATELRKFAKEIDNIYEAVPRKYWPGIIMGVAAYNQKALDTRDKIKYSRVTGISGIAVFSYDAHKSAIDFFSPIAEELAK</sequence>
<dbReference type="SUPFAM" id="SSF51445">
    <property type="entry name" value="(Trans)glycosidases"/>
    <property type="match status" value="1"/>
</dbReference>
<keyword evidence="1" id="KW-0732">Signal</keyword>
<dbReference type="PANTHER" id="PTHR43405">
    <property type="entry name" value="GLYCOSYL HYDROLASE DIGH"/>
    <property type="match status" value="1"/>
</dbReference>
<dbReference type="Pfam" id="PF02638">
    <property type="entry name" value="GHL10"/>
    <property type="match status" value="1"/>
</dbReference>
<evidence type="ECO:0000313" key="3">
    <source>
        <dbReference type="EMBL" id="SUZ67689.1"/>
    </source>
</evidence>
<organism evidence="3">
    <name type="scientific">marine metagenome</name>
    <dbReference type="NCBI Taxonomy" id="408172"/>
    <lineage>
        <taxon>unclassified sequences</taxon>
        <taxon>metagenomes</taxon>
        <taxon>ecological metagenomes</taxon>
    </lineage>
</organism>
<dbReference type="PANTHER" id="PTHR43405:SF1">
    <property type="entry name" value="GLYCOSYL HYDROLASE DIGH"/>
    <property type="match status" value="1"/>
</dbReference>
<dbReference type="InterPro" id="IPR003790">
    <property type="entry name" value="GHL10"/>
</dbReference>